<dbReference type="InterPro" id="IPR021860">
    <property type="entry name" value="Peptidase_S12_Pab87-rel_C"/>
</dbReference>
<feature type="chain" id="PRO_5032946790" evidence="3">
    <location>
        <begin position="20"/>
        <end position="445"/>
    </location>
</feature>
<dbReference type="GO" id="GO:0016787">
    <property type="term" value="F:hydrolase activity"/>
    <property type="evidence" value="ECO:0007669"/>
    <property type="project" value="UniProtKB-KW"/>
</dbReference>
<accession>A0A847RP96</accession>
<dbReference type="AlphaFoldDB" id="A0A847RP96"/>
<evidence type="ECO:0000256" key="1">
    <source>
        <dbReference type="ARBA" id="ARBA00004370"/>
    </source>
</evidence>
<dbReference type="GO" id="GO:0016020">
    <property type="term" value="C:membrane"/>
    <property type="evidence" value="ECO:0007669"/>
    <property type="project" value="UniProtKB-SubCell"/>
</dbReference>
<protein>
    <submittedName>
        <fullName evidence="6">Serine hydrolase</fullName>
    </submittedName>
</protein>
<dbReference type="PANTHER" id="PTHR46825:SF11">
    <property type="entry name" value="PENICILLIN-BINDING PROTEIN 4"/>
    <property type="match status" value="1"/>
</dbReference>
<evidence type="ECO:0000313" key="7">
    <source>
        <dbReference type="Proteomes" id="UP000570474"/>
    </source>
</evidence>
<evidence type="ECO:0000256" key="2">
    <source>
        <dbReference type="ARBA" id="ARBA00023136"/>
    </source>
</evidence>
<name>A0A847RP96_9BACT</name>
<organism evidence="6 7">
    <name type="scientific">Chitinophaga varians</name>
    <dbReference type="NCBI Taxonomy" id="2202339"/>
    <lineage>
        <taxon>Bacteria</taxon>
        <taxon>Pseudomonadati</taxon>
        <taxon>Bacteroidota</taxon>
        <taxon>Chitinophagia</taxon>
        <taxon>Chitinophagales</taxon>
        <taxon>Chitinophagaceae</taxon>
        <taxon>Chitinophaga</taxon>
    </lineage>
</organism>
<dbReference type="RefSeq" id="WP_168869480.1">
    <property type="nucleotide sequence ID" value="NZ_JABAIA010000001.1"/>
</dbReference>
<dbReference type="Pfam" id="PF00144">
    <property type="entry name" value="Beta-lactamase"/>
    <property type="match status" value="1"/>
</dbReference>
<dbReference type="EMBL" id="JABAIA010000001">
    <property type="protein sequence ID" value="NLR63484.1"/>
    <property type="molecule type" value="Genomic_DNA"/>
</dbReference>
<comment type="caution">
    <text evidence="6">The sequence shown here is derived from an EMBL/GenBank/DDBJ whole genome shotgun (WGS) entry which is preliminary data.</text>
</comment>
<evidence type="ECO:0000259" key="5">
    <source>
        <dbReference type="Pfam" id="PF11954"/>
    </source>
</evidence>
<sequence length="445" mass="50963">MKRTILLLFVSLIINSLKAQTDSERLNEVMQAATDANIFNGVALVARHDSILLFKGYGWRDYEQKIPHDTNSVFQIGSVTKTFTATVILWLQEQHQLNIQDKLSKYFPKYRYADKITIKNLLTHTSGIYNFTDAHYLADLAEKPFRQTDFWNYIADKPLGFPPDSMHSYSNSNYMILGYIIEKVSGKPYEQMVREVIFDKAGMTHSGFDYAHLSSPYKSVGYDALNETTHQRARISDSSATYAAGAIYTTAGDLYRWNLALYGNKIVSQASLEEAFTPYKGTYGYGWYIEQPPGMKFVAHNGGIWGFQAHFKRILQDHGCIILLRNEMLGFEDYALSLHRIIQHDPNYYIPRKSISIPADSLSAYVGEYQLAGKPAFKASVTVREGNLYIAWTNFAPEQVFAEKKDWFFFKSYNSQIEYTRNEKGGISGFVAHNGKQEFPYEKIR</sequence>
<reference evidence="6 7" key="1">
    <citation type="submission" date="2020-04" db="EMBL/GenBank/DDBJ databases">
        <authorList>
            <person name="Yin C."/>
        </authorList>
    </citation>
    <scope>NUCLEOTIDE SEQUENCE [LARGE SCALE GENOMIC DNA]</scope>
    <source>
        <strain evidence="6 7">Ae27</strain>
    </source>
</reference>
<dbReference type="SUPFAM" id="SSF56601">
    <property type="entry name" value="beta-lactamase/transpeptidase-like"/>
    <property type="match status" value="1"/>
</dbReference>
<dbReference type="Gene3D" id="3.40.710.10">
    <property type="entry name" value="DD-peptidase/beta-lactamase superfamily"/>
    <property type="match status" value="1"/>
</dbReference>
<feature type="domain" description="Peptidase S12 Pab87-related C-terminal" evidence="5">
    <location>
        <begin position="352"/>
        <end position="433"/>
    </location>
</feature>
<keyword evidence="6" id="KW-0378">Hydrolase</keyword>
<comment type="subcellular location">
    <subcellularLocation>
        <location evidence="1">Membrane</location>
    </subcellularLocation>
</comment>
<dbReference type="Proteomes" id="UP000570474">
    <property type="component" value="Unassembled WGS sequence"/>
</dbReference>
<keyword evidence="3" id="KW-0732">Signal</keyword>
<evidence type="ECO:0000256" key="3">
    <source>
        <dbReference type="SAM" id="SignalP"/>
    </source>
</evidence>
<dbReference type="InterPro" id="IPR012338">
    <property type="entry name" value="Beta-lactam/transpept-like"/>
</dbReference>
<proteinExistence type="predicted"/>
<evidence type="ECO:0000313" key="6">
    <source>
        <dbReference type="EMBL" id="NLR63484.1"/>
    </source>
</evidence>
<keyword evidence="2" id="KW-0472">Membrane</keyword>
<dbReference type="PANTHER" id="PTHR46825">
    <property type="entry name" value="D-ALANYL-D-ALANINE-CARBOXYPEPTIDASE/ENDOPEPTIDASE AMPH"/>
    <property type="match status" value="1"/>
</dbReference>
<dbReference type="InterPro" id="IPR001466">
    <property type="entry name" value="Beta-lactam-related"/>
</dbReference>
<dbReference type="Pfam" id="PF11954">
    <property type="entry name" value="DUF3471"/>
    <property type="match status" value="1"/>
</dbReference>
<dbReference type="InterPro" id="IPR050491">
    <property type="entry name" value="AmpC-like"/>
</dbReference>
<feature type="signal peptide" evidence="3">
    <location>
        <begin position="1"/>
        <end position="19"/>
    </location>
</feature>
<keyword evidence="7" id="KW-1185">Reference proteome</keyword>
<feature type="domain" description="Beta-lactamase-related" evidence="4">
    <location>
        <begin position="34"/>
        <end position="310"/>
    </location>
</feature>
<evidence type="ECO:0000259" key="4">
    <source>
        <dbReference type="Pfam" id="PF00144"/>
    </source>
</evidence>
<gene>
    <name evidence="6" type="ORF">HGH92_04115</name>
</gene>